<name>A0A2M4CQS0_ANODA</name>
<dbReference type="Pfam" id="PF01585">
    <property type="entry name" value="G-patch"/>
    <property type="match status" value="1"/>
</dbReference>
<dbReference type="PROSITE" id="PS50174">
    <property type="entry name" value="G_PATCH"/>
    <property type="match status" value="1"/>
</dbReference>
<dbReference type="EMBL" id="GGFL01003502">
    <property type="protein sequence ID" value="MBW67680.1"/>
    <property type="molecule type" value="Transcribed_RNA"/>
</dbReference>
<feature type="region of interest" description="Disordered" evidence="2">
    <location>
        <begin position="642"/>
        <end position="758"/>
    </location>
</feature>
<protein>
    <submittedName>
        <fullName evidence="5">Putative u4/u6-associated splicing factor prp4</fullName>
    </submittedName>
</protein>
<feature type="compositionally biased region" description="Basic and acidic residues" evidence="2">
    <location>
        <begin position="225"/>
        <end position="250"/>
    </location>
</feature>
<feature type="compositionally biased region" description="Basic residues" evidence="2">
    <location>
        <begin position="212"/>
        <end position="224"/>
    </location>
</feature>
<dbReference type="Pfam" id="PF00035">
    <property type="entry name" value="dsrm"/>
    <property type="match status" value="1"/>
</dbReference>
<dbReference type="PROSITE" id="PS50137">
    <property type="entry name" value="DS_RBD"/>
    <property type="match status" value="1"/>
</dbReference>
<evidence type="ECO:0000259" key="3">
    <source>
        <dbReference type="PROSITE" id="PS50137"/>
    </source>
</evidence>
<feature type="compositionally biased region" description="Basic and acidic residues" evidence="2">
    <location>
        <begin position="386"/>
        <end position="396"/>
    </location>
</feature>
<feature type="compositionally biased region" description="Basic and acidic residues" evidence="2">
    <location>
        <begin position="693"/>
        <end position="733"/>
    </location>
</feature>
<dbReference type="GO" id="GO:0051726">
    <property type="term" value="P:regulation of cell cycle"/>
    <property type="evidence" value="ECO:0007669"/>
    <property type="project" value="InterPro"/>
</dbReference>
<evidence type="ECO:0000256" key="2">
    <source>
        <dbReference type="SAM" id="MobiDB-lite"/>
    </source>
</evidence>
<feature type="region of interest" description="Disordered" evidence="2">
    <location>
        <begin position="105"/>
        <end position="329"/>
    </location>
</feature>
<organism evidence="5">
    <name type="scientific">Anopheles darlingi</name>
    <name type="common">Mosquito</name>
    <dbReference type="NCBI Taxonomy" id="43151"/>
    <lineage>
        <taxon>Eukaryota</taxon>
        <taxon>Metazoa</taxon>
        <taxon>Ecdysozoa</taxon>
        <taxon>Arthropoda</taxon>
        <taxon>Hexapoda</taxon>
        <taxon>Insecta</taxon>
        <taxon>Pterygota</taxon>
        <taxon>Neoptera</taxon>
        <taxon>Endopterygota</taxon>
        <taxon>Diptera</taxon>
        <taxon>Nematocera</taxon>
        <taxon>Culicoidea</taxon>
        <taxon>Culicidae</taxon>
        <taxon>Anophelinae</taxon>
        <taxon>Anopheles</taxon>
    </lineage>
</organism>
<feature type="region of interest" description="Disordered" evidence="2">
    <location>
        <begin position="59"/>
        <end position="81"/>
    </location>
</feature>
<feature type="region of interest" description="Disordered" evidence="2">
    <location>
        <begin position="344"/>
        <end position="398"/>
    </location>
</feature>
<dbReference type="SMART" id="SM00358">
    <property type="entry name" value="DSRM"/>
    <property type="match status" value="1"/>
</dbReference>
<keyword evidence="1" id="KW-0694">RNA-binding</keyword>
<feature type="region of interest" description="Disordered" evidence="2">
    <location>
        <begin position="448"/>
        <end position="475"/>
    </location>
</feature>
<dbReference type="FunFam" id="3.30.160.20:FF:000053">
    <property type="entry name" value="protein SON isoform X1"/>
    <property type="match status" value="1"/>
</dbReference>
<proteinExistence type="predicted"/>
<feature type="domain" description="DRBM" evidence="3">
    <location>
        <begin position="934"/>
        <end position="1004"/>
    </location>
</feature>
<evidence type="ECO:0000313" key="5">
    <source>
        <dbReference type="EMBL" id="MBW67680.1"/>
    </source>
</evidence>
<feature type="compositionally biased region" description="Acidic residues" evidence="2">
    <location>
        <begin position="108"/>
        <end position="117"/>
    </location>
</feature>
<accession>A0A2M4CQS0</accession>
<evidence type="ECO:0000259" key="4">
    <source>
        <dbReference type="PROSITE" id="PS50174"/>
    </source>
</evidence>
<feature type="domain" description="G-patch" evidence="4">
    <location>
        <begin position="853"/>
        <end position="899"/>
    </location>
</feature>
<dbReference type="AlphaFoldDB" id="A0A2M4CQS0"/>
<feature type="compositionally biased region" description="Basic residues" evidence="2">
    <location>
        <begin position="122"/>
        <end position="136"/>
    </location>
</feature>
<dbReference type="VEuPathDB" id="VectorBase:ADAR2_012062"/>
<dbReference type="PANTHER" id="PTHR46528">
    <property type="entry name" value="PROTEIN SON"/>
    <property type="match status" value="1"/>
</dbReference>
<feature type="region of interest" description="Disordered" evidence="2">
    <location>
        <begin position="535"/>
        <end position="556"/>
    </location>
</feature>
<evidence type="ECO:0000256" key="1">
    <source>
        <dbReference type="PROSITE-ProRule" id="PRU00266"/>
    </source>
</evidence>
<feature type="compositionally biased region" description="Basic residues" evidence="2">
    <location>
        <begin position="170"/>
        <end position="190"/>
    </location>
</feature>
<dbReference type="SMART" id="SM00443">
    <property type="entry name" value="G_patch"/>
    <property type="match status" value="1"/>
</dbReference>
<sequence length="1007" mass="112568">MSATAEKDPKHKGDKPKELFPLNIKIKQEKTTSYEDSSKSETVDKLSIDVNLTNIFSTTITSSGGGAASEKGSDTVDVKPSLEPLKSSNEILTELFRVFNAAPPEIAMIEDDSNEATELEKKKKKHKHKKKSKKRKENLSDEGELAEEGEGKSEGHGPDPTSDEGEPTRVKKKKIKKDKDRDRKHKRKRHREETLLVTIKQEPVDDYEKPAKDHHHHHHGKHGKDKREEKEESSVKEKVEKVEKVEESRPLMKGKIQIKSLKNSSIFKELAKSGSSDTKHEHERQRHEDDRDRERSSYRGERSEMRKRHRSDSDFSLSDDEKNRGQKRYYDFYQKKYNSFYASYEEENERNKHERKRHKRSEDRDRDHRDRRHRSSGSHSSRSRSRSPEQFDKQKLLEIAQKNAISMIKKGTLPGVQNLDGESKTKLISMVRTSGKSVEELTEYCKKLSHKDNSNDLSSVSSDESDHDADGGSKAFHHPFQLKEQAPIVMNIRNATALQPKSAEEKKALLMQFPVSSGIPHRATENEWIPVEPKKAPPPGKAQPPFATPGNKPKLPKNILPPSANFVPQQSQPTVTMEYGILAPGQLPAATGSATITQQNPAPLVGPGAAMNAGVPQATSAVLGPMFENAQVYPAAHVAPVNQQLQQQHPTPFGNRPQPDPSLALPVDTSIPPPIIPSPLIASRPTDNQHMGPRPDHPHMGPRPDHPHMGPRLDHPHMGPRPDHPHAGPRVDHSQPYPPVRHTGGPSGSAAPNGPTNVNVFKPPSEGQQLDVAQIVSQRLNAMRKLQENPTDPDARQLLYNTQKDMSVWASSKVMPGQFLGSTGVNCLSQRELAEGYQPWARRDMMKQSAPVTGGMGMHLLQKMGWQPGEGLGKEKNGSLHPLLLDVKLDKRGLGEGEDKHRNMPFQAPLFSRRGDNRSRFPPNQVKVCTEGKHPVSILGEYASKRKWNAPMYELVHESGPGHAKNFIFKVLVNGLEYQPAISNNTKKEAKATAAKFCLQQLGVAIT</sequence>
<feature type="compositionally biased region" description="Basic and acidic residues" evidence="2">
    <location>
        <begin position="202"/>
        <end position="211"/>
    </location>
</feature>
<reference evidence="5" key="1">
    <citation type="submission" date="2018-01" db="EMBL/GenBank/DDBJ databases">
        <title>An insight into the sialome of Amazonian anophelines.</title>
        <authorList>
            <person name="Ribeiro J.M."/>
            <person name="Scarpassa V."/>
            <person name="Calvo E."/>
        </authorList>
    </citation>
    <scope>NUCLEOTIDE SEQUENCE</scope>
</reference>
<feature type="compositionally biased region" description="Basic residues" evidence="2">
    <location>
        <begin position="369"/>
        <end position="385"/>
    </location>
</feature>
<dbReference type="InterPro" id="IPR000467">
    <property type="entry name" value="G_patch_dom"/>
</dbReference>
<feature type="region of interest" description="Disordered" evidence="2">
    <location>
        <begin position="1"/>
        <end position="22"/>
    </location>
</feature>
<dbReference type="SUPFAM" id="SSF54768">
    <property type="entry name" value="dsRNA-binding domain-like"/>
    <property type="match status" value="1"/>
</dbReference>
<feature type="compositionally biased region" description="Basic and acidic residues" evidence="2">
    <location>
        <begin position="277"/>
        <end position="304"/>
    </location>
</feature>
<dbReference type="InterPro" id="IPR014720">
    <property type="entry name" value="dsRBD_dom"/>
</dbReference>
<feature type="compositionally biased region" description="Basic and acidic residues" evidence="2">
    <location>
        <begin position="319"/>
        <end position="329"/>
    </location>
</feature>
<dbReference type="GO" id="GO:0048024">
    <property type="term" value="P:regulation of mRNA splicing, via spliceosome"/>
    <property type="evidence" value="ECO:0007669"/>
    <property type="project" value="TreeGrafter"/>
</dbReference>
<dbReference type="PANTHER" id="PTHR46528:SF1">
    <property type="entry name" value="PROTEIN SON"/>
    <property type="match status" value="1"/>
</dbReference>
<dbReference type="InterPro" id="IPR032922">
    <property type="entry name" value="SON"/>
</dbReference>
<dbReference type="Gene3D" id="3.30.160.20">
    <property type="match status" value="1"/>
</dbReference>
<dbReference type="GO" id="GO:0003723">
    <property type="term" value="F:RNA binding"/>
    <property type="evidence" value="ECO:0007669"/>
    <property type="project" value="UniProtKB-UniRule"/>
</dbReference>
<feature type="compositionally biased region" description="Basic and acidic residues" evidence="2">
    <location>
        <begin position="1"/>
        <end position="18"/>
    </location>
</feature>
<feature type="compositionally biased region" description="Low complexity" evidence="2">
    <location>
        <begin position="543"/>
        <end position="556"/>
    </location>
</feature>